<feature type="transmembrane region" description="Helical" evidence="9">
    <location>
        <begin position="94"/>
        <end position="115"/>
    </location>
</feature>
<evidence type="ECO:0000256" key="7">
    <source>
        <dbReference type="ARBA" id="ARBA00023136"/>
    </source>
</evidence>
<accession>A0A9N9XLF7</accession>
<evidence type="ECO:0000256" key="3">
    <source>
        <dbReference type="ARBA" id="ARBA00022475"/>
    </source>
</evidence>
<feature type="transmembrane region" description="Helical" evidence="9">
    <location>
        <begin position="301"/>
        <end position="319"/>
    </location>
</feature>
<dbReference type="Gene3D" id="1.20.1250.20">
    <property type="entry name" value="MFS general substrate transporter like domains"/>
    <property type="match status" value="2"/>
</dbReference>
<keyword evidence="5 9" id="KW-0812">Transmembrane</keyword>
<keyword evidence="7 9" id="KW-0472">Membrane</keyword>
<feature type="transmembrane region" description="Helical" evidence="9">
    <location>
        <begin position="70"/>
        <end position="88"/>
    </location>
</feature>
<evidence type="ECO:0000256" key="6">
    <source>
        <dbReference type="ARBA" id="ARBA00022989"/>
    </source>
</evidence>
<feature type="transmembrane region" description="Helical" evidence="9">
    <location>
        <begin position="590"/>
        <end position="612"/>
    </location>
</feature>
<feature type="transmembrane region" description="Helical" evidence="9">
    <location>
        <begin position="523"/>
        <end position="544"/>
    </location>
</feature>
<dbReference type="PANTHER" id="PTHR48021:SF1">
    <property type="entry name" value="GH07001P-RELATED"/>
    <property type="match status" value="1"/>
</dbReference>
<dbReference type="GO" id="GO:0005886">
    <property type="term" value="C:plasma membrane"/>
    <property type="evidence" value="ECO:0007669"/>
    <property type="project" value="UniProtKB-SubCell"/>
</dbReference>
<dbReference type="PROSITE" id="PS50850">
    <property type="entry name" value="MFS"/>
    <property type="match status" value="1"/>
</dbReference>
<feature type="transmembrane region" description="Helical" evidence="9">
    <location>
        <begin position="151"/>
        <end position="172"/>
    </location>
</feature>
<dbReference type="InterPro" id="IPR011701">
    <property type="entry name" value="MFS"/>
</dbReference>
<dbReference type="InterPro" id="IPR020846">
    <property type="entry name" value="MFS_dom"/>
</dbReference>
<keyword evidence="4" id="KW-0762">Sugar transport</keyword>
<evidence type="ECO:0000256" key="1">
    <source>
        <dbReference type="ARBA" id="ARBA00004651"/>
    </source>
</evidence>
<evidence type="ECO:0000256" key="8">
    <source>
        <dbReference type="ARBA" id="ARBA00023180"/>
    </source>
</evidence>
<gene>
    <name evidence="11" type="ORF">PHYEVI_LOCUS4963</name>
</gene>
<dbReference type="OrthoDB" id="8120565at2759"/>
<comment type="subcellular location">
    <subcellularLocation>
        <location evidence="1">Cell membrane</location>
        <topology evidence="1">Multi-pass membrane protein</topology>
    </subcellularLocation>
</comment>
<evidence type="ECO:0000313" key="12">
    <source>
        <dbReference type="Proteomes" id="UP001153712"/>
    </source>
</evidence>
<feature type="transmembrane region" description="Helical" evidence="9">
    <location>
        <begin position="491"/>
        <end position="511"/>
    </location>
</feature>
<dbReference type="EMBL" id="OU900095">
    <property type="protein sequence ID" value="CAG9858574.1"/>
    <property type="molecule type" value="Genomic_DNA"/>
</dbReference>
<evidence type="ECO:0000256" key="2">
    <source>
        <dbReference type="ARBA" id="ARBA00022448"/>
    </source>
</evidence>
<protein>
    <recommendedName>
        <fullName evidence="10">Major facilitator superfamily (MFS) profile domain-containing protein</fullName>
    </recommendedName>
</protein>
<feature type="transmembrane region" description="Helical" evidence="9">
    <location>
        <begin position="271"/>
        <end position="292"/>
    </location>
</feature>
<name>A0A9N9XLF7_PHYSR</name>
<reference evidence="11" key="1">
    <citation type="submission" date="2022-01" db="EMBL/GenBank/DDBJ databases">
        <authorList>
            <person name="King R."/>
        </authorList>
    </citation>
    <scope>NUCLEOTIDE SEQUENCE</scope>
</reference>
<dbReference type="Pfam" id="PF00083">
    <property type="entry name" value="Sugar_tr"/>
    <property type="match status" value="1"/>
</dbReference>
<feature type="transmembrane region" description="Helical" evidence="9">
    <location>
        <begin position="556"/>
        <end position="578"/>
    </location>
</feature>
<evidence type="ECO:0000313" key="11">
    <source>
        <dbReference type="EMBL" id="CAG9858574.1"/>
    </source>
</evidence>
<evidence type="ECO:0000256" key="4">
    <source>
        <dbReference type="ARBA" id="ARBA00022597"/>
    </source>
</evidence>
<sequence length="664" mass="73554">MTFLSGQGQAWSSPCIPKLFGEVDPETNPLGRPASIQEISWITSLHNLGAIACIPFCAMMANKFGKKRTLIFFGTLQMLSNIILVFANNVVLFYIARFLIGLGTGCAFTLIQPYVVEMVEVGHRGRAFSCTYWMAALGMESVFLIGPSVTIRTLALISLIPSIVFMACFGKFSTESASYFVKKSDMQKAEGILKKTRLKDDGIADELSNLITTINGDSGNSFGQMLKTKVNFMAMLIGVGFVWTSRCLPKLTGLVDPEHNPLGRIASVPEISWITSLHFLGIIASILTCGVVERKCGKKKTLLIFAISHLISSIILIFADSIAHFYVARFLFGLGTGVGSTLIPLYIMDIASPKNRGKACSIFSWMMTLGQDLLLIIGPFVTIRTIAILCIGLSVVFFVMFGKFAPESPSNGIASKHDSIESEVILNQRNEQPRVCIEDFENKRLSLWKILKTKTKSCLLAVILMFFQQVSGLNCINAYQQTILTEYKLSLPADISVMINGLLQFLPIIMITKTIDSWGRKKLMMISYAGVGLSLLILATYLNLQKKNVSLTSLHWLPIVCIILYSFCCKLGPGAVTFMVCIEMLPPNSAVIMFSFIMLVLYFMTFIITYSFPFLWHHLGLEMVFYAFSCGAALAMIFVYFVIPETKGKTLVEIQKALRRKSAV</sequence>
<evidence type="ECO:0000256" key="5">
    <source>
        <dbReference type="ARBA" id="ARBA00022692"/>
    </source>
</evidence>
<dbReference type="AlphaFoldDB" id="A0A9N9XLF7"/>
<dbReference type="SUPFAM" id="SSF103473">
    <property type="entry name" value="MFS general substrate transporter"/>
    <property type="match status" value="2"/>
</dbReference>
<evidence type="ECO:0000259" key="10">
    <source>
        <dbReference type="PROSITE" id="PS50850"/>
    </source>
</evidence>
<keyword evidence="8" id="KW-0325">Glycoprotein</keyword>
<feature type="transmembrane region" description="Helical" evidence="9">
    <location>
        <begin position="325"/>
        <end position="347"/>
    </location>
</feature>
<dbReference type="Pfam" id="PF07690">
    <property type="entry name" value="MFS_1"/>
    <property type="match status" value="1"/>
</dbReference>
<dbReference type="InterPro" id="IPR005828">
    <property type="entry name" value="MFS_sugar_transport-like"/>
</dbReference>
<dbReference type="PANTHER" id="PTHR48021">
    <property type="match status" value="1"/>
</dbReference>
<feature type="transmembrane region" description="Helical" evidence="9">
    <location>
        <begin position="624"/>
        <end position="643"/>
    </location>
</feature>
<dbReference type="InterPro" id="IPR050549">
    <property type="entry name" value="MFS_Trehalose_Transporter"/>
</dbReference>
<dbReference type="InterPro" id="IPR036259">
    <property type="entry name" value="MFS_trans_sf"/>
</dbReference>
<organism evidence="11 12">
    <name type="scientific">Phyllotreta striolata</name>
    <name type="common">Striped flea beetle</name>
    <name type="synonym">Crioceris striolata</name>
    <dbReference type="NCBI Taxonomy" id="444603"/>
    <lineage>
        <taxon>Eukaryota</taxon>
        <taxon>Metazoa</taxon>
        <taxon>Ecdysozoa</taxon>
        <taxon>Arthropoda</taxon>
        <taxon>Hexapoda</taxon>
        <taxon>Insecta</taxon>
        <taxon>Pterygota</taxon>
        <taxon>Neoptera</taxon>
        <taxon>Endopterygota</taxon>
        <taxon>Coleoptera</taxon>
        <taxon>Polyphaga</taxon>
        <taxon>Cucujiformia</taxon>
        <taxon>Chrysomeloidea</taxon>
        <taxon>Chrysomelidae</taxon>
        <taxon>Galerucinae</taxon>
        <taxon>Alticini</taxon>
        <taxon>Phyllotreta</taxon>
    </lineage>
</organism>
<dbReference type="FunFam" id="1.20.1250.20:FF:000218">
    <property type="entry name" value="facilitated trehalose transporter Tret1"/>
    <property type="match status" value="1"/>
</dbReference>
<evidence type="ECO:0000256" key="9">
    <source>
        <dbReference type="SAM" id="Phobius"/>
    </source>
</evidence>
<dbReference type="GO" id="GO:0022857">
    <property type="term" value="F:transmembrane transporter activity"/>
    <property type="evidence" value="ECO:0007669"/>
    <property type="project" value="InterPro"/>
</dbReference>
<dbReference type="Proteomes" id="UP001153712">
    <property type="component" value="Chromosome 2"/>
</dbReference>
<proteinExistence type="predicted"/>
<feature type="domain" description="Major facilitator superfamily (MFS) profile" evidence="10">
    <location>
        <begin position="224"/>
        <end position="647"/>
    </location>
</feature>
<feature type="transmembrane region" description="Helical" evidence="9">
    <location>
        <begin position="383"/>
        <end position="401"/>
    </location>
</feature>
<dbReference type="InterPro" id="IPR005829">
    <property type="entry name" value="Sugar_transporter_CS"/>
</dbReference>
<dbReference type="PROSITE" id="PS00217">
    <property type="entry name" value="SUGAR_TRANSPORT_2"/>
    <property type="match status" value="1"/>
</dbReference>
<keyword evidence="12" id="KW-1185">Reference proteome</keyword>
<dbReference type="PRINTS" id="PR00171">
    <property type="entry name" value="SUGRTRNSPORT"/>
</dbReference>
<feature type="transmembrane region" description="Helical" evidence="9">
    <location>
        <begin position="458"/>
        <end position="479"/>
    </location>
</feature>
<keyword evidence="2" id="KW-0813">Transport</keyword>
<keyword evidence="3" id="KW-1003">Cell membrane</keyword>
<keyword evidence="6 9" id="KW-1133">Transmembrane helix</keyword>
<dbReference type="InterPro" id="IPR003663">
    <property type="entry name" value="Sugar/inositol_transpt"/>
</dbReference>